<dbReference type="InterPro" id="IPR036425">
    <property type="entry name" value="MoaB/Mog-like_dom_sf"/>
</dbReference>
<dbReference type="SUPFAM" id="SSF53218">
    <property type="entry name" value="Molybdenum cofactor biosynthesis proteins"/>
    <property type="match status" value="1"/>
</dbReference>
<proteinExistence type="predicted"/>
<organism evidence="2 3">
    <name type="scientific">Frondihabitans sucicola</name>
    <dbReference type="NCBI Taxonomy" id="1268041"/>
    <lineage>
        <taxon>Bacteria</taxon>
        <taxon>Bacillati</taxon>
        <taxon>Actinomycetota</taxon>
        <taxon>Actinomycetes</taxon>
        <taxon>Micrococcales</taxon>
        <taxon>Microbacteriaceae</taxon>
        <taxon>Frondihabitans</taxon>
    </lineage>
</organism>
<keyword evidence="3" id="KW-1185">Reference proteome</keyword>
<protein>
    <recommendedName>
        <fullName evidence="1">MoaB/Mog domain-containing protein</fullName>
    </recommendedName>
</protein>
<evidence type="ECO:0000313" key="3">
    <source>
        <dbReference type="Proteomes" id="UP001321486"/>
    </source>
</evidence>
<evidence type="ECO:0000259" key="1">
    <source>
        <dbReference type="Pfam" id="PF00994"/>
    </source>
</evidence>
<sequence length="92" mass="9495">MSLVSSDSAAHPTRTALVVVASTRAARGEAPDRTGPVIAEWLAERGFTVDQPVVVADGEPVGQALIAGIAQPVSVIVTTGARASRRPTRPPR</sequence>
<name>A0ABM8GMG3_9MICO</name>
<dbReference type="Pfam" id="PF00994">
    <property type="entry name" value="MoCF_biosynth"/>
    <property type="match status" value="1"/>
</dbReference>
<dbReference type="Proteomes" id="UP001321486">
    <property type="component" value="Chromosome"/>
</dbReference>
<dbReference type="Gene3D" id="3.40.980.10">
    <property type="entry name" value="MoaB/Mog-like domain"/>
    <property type="match status" value="1"/>
</dbReference>
<dbReference type="InterPro" id="IPR001453">
    <property type="entry name" value="MoaB/Mog_dom"/>
</dbReference>
<gene>
    <name evidence="2" type="ORF">GCM10025867_18220</name>
</gene>
<dbReference type="EMBL" id="AP027732">
    <property type="protein sequence ID" value="BDZ49581.1"/>
    <property type="molecule type" value="Genomic_DNA"/>
</dbReference>
<reference evidence="3" key="1">
    <citation type="journal article" date="2019" name="Int. J. Syst. Evol. Microbiol.">
        <title>The Global Catalogue of Microorganisms (GCM) 10K type strain sequencing project: providing services to taxonomists for standard genome sequencing and annotation.</title>
        <authorList>
            <consortium name="The Broad Institute Genomics Platform"/>
            <consortium name="The Broad Institute Genome Sequencing Center for Infectious Disease"/>
            <person name="Wu L."/>
            <person name="Ma J."/>
        </authorList>
    </citation>
    <scope>NUCLEOTIDE SEQUENCE [LARGE SCALE GENOMIC DNA]</scope>
    <source>
        <strain evidence="3">NBRC 108728</strain>
    </source>
</reference>
<evidence type="ECO:0000313" key="2">
    <source>
        <dbReference type="EMBL" id="BDZ49581.1"/>
    </source>
</evidence>
<accession>A0ABM8GMG3</accession>
<feature type="domain" description="MoaB/Mog" evidence="1">
    <location>
        <begin position="18"/>
        <end position="81"/>
    </location>
</feature>